<dbReference type="EMBL" id="JANAWD010000119">
    <property type="protein sequence ID" value="KAJ3486500.1"/>
    <property type="molecule type" value="Genomic_DNA"/>
</dbReference>
<proteinExistence type="predicted"/>
<organism evidence="1 2">
    <name type="scientific">Meripilus lineatus</name>
    <dbReference type="NCBI Taxonomy" id="2056292"/>
    <lineage>
        <taxon>Eukaryota</taxon>
        <taxon>Fungi</taxon>
        <taxon>Dikarya</taxon>
        <taxon>Basidiomycota</taxon>
        <taxon>Agaricomycotina</taxon>
        <taxon>Agaricomycetes</taxon>
        <taxon>Polyporales</taxon>
        <taxon>Meripilaceae</taxon>
        <taxon>Meripilus</taxon>
    </lineage>
</organism>
<dbReference type="Proteomes" id="UP001212997">
    <property type="component" value="Unassembled WGS sequence"/>
</dbReference>
<sequence>MSPLSESMLSVRACTVPKGDLGESNRLSVEVRAPRKWSACASLKEQLEGFSRRIYIRPDSAAGDTGAMRFAFCDLFHPTVGDSDLCSKRVLVGFCQSNIYWTTWTSVAWGRSCRLVLWCSLVILFALQTDIALMPVEEALQAFLEVLDKKWSQRRFRWPLSRNLDGEQELRDLDEIQDRIDEACDAYRAHIAAFLRDGPVMPSINDFPNDVLRGILRFAVKGKLANNLIVLSQTCSLWRKIILGDQQMWSYLDLGRTRPVHTRLFIERSEKPLDIEMHSKALSRFRKHGGPMTPDGDALSPDFHTDFLERYLGRTRSLGIYLNEKVDFRFPSGAADQMVHFFVRGPHRPLSAKYDLFLPSDIFPLHPKLRSIVLANIRFDYSSSLFSGLTQLTLKLYNSGVDRDDHILDVLRNSPHLENVAIQCVSALVNPQSSERNPIPLLSLRELDLALRSDDINMILESIQTPQSATILLRFFTSDSDLAPSAINFPSDPRCLPGLSSAKGLTVDMTKKILYAESLKTYVEVSPHSSNKGGHVHEVLYETFERLRSQVSFPFLERLQYFDNEDSRTDPRALCLLLTHLSSLKHLEIAHCSPDVFQRIRIHTSFSITPFCPALETIVFHSMTIDADTIVMFEAIKDSLNLK</sequence>
<evidence type="ECO:0000313" key="1">
    <source>
        <dbReference type="EMBL" id="KAJ3486500.1"/>
    </source>
</evidence>
<accession>A0AAD5V7K1</accession>
<gene>
    <name evidence="1" type="ORF">NLI96_g4209</name>
</gene>
<evidence type="ECO:0008006" key="3">
    <source>
        <dbReference type="Google" id="ProtNLM"/>
    </source>
</evidence>
<dbReference type="AlphaFoldDB" id="A0AAD5V7K1"/>
<keyword evidence="2" id="KW-1185">Reference proteome</keyword>
<reference evidence="1" key="1">
    <citation type="submission" date="2022-07" db="EMBL/GenBank/DDBJ databases">
        <title>Genome Sequence of Physisporinus lineatus.</title>
        <authorList>
            <person name="Buettner E."/>
        </authorList>
    </citation>
    <scope>NUCLEOTIDE SEQUENCE</scope>
    <source>
        <strain evidence="1">VT162</strain>
    </source>
</reference>
<protein>
    <recommendedName>
        <fullName evidence="3">F-box domain-containing protein</fullName>
    </recommendedName>
</protein>
<comment type="caution">
    <text evidence="1">The sequence shown here is derived from an EMBL/GenBank/DDBJ whole genome shotgun (WGS) entry which is preliminary data.</text>
</comment>
<name>A0AAD5V7K1_9APHY</name>
<evidence type="ECO:0000313" key="2">
    <source>
        <dbReference type="Proteomes" id="UP001212997"/>
    </source>
</evidence>